<dbReference type="AlphaFoldDB" id="A0A7D5XLI1"/>
<organism evidence="1 2">
    <name type="scientific">Fermentimicrarchaeum limneticum</name>
    <dbReference type="NCBI Taxonomy" id="2795018"/>
    <lineage>
        <taxon>Archaea</taxon>
        <taxon>Candidatus Micrarchaeota</taxon>
        <taxon>Candidatus Fermentimicrarchaeales</taxon>
        <taxon>Candidatus Fermentimicrarchaeaceae</taxon>
        <taxon>Candidatus Fermentimicrarchaeum</taxon>
    </lineage>
</organism>
<proteinExistence type="predicted"/>
<dbReference type="KEGG" id="flt:Sv326_0493"/>
<evidence type="ECO:0000313" key="2">
    <source>
        <dbReference type="Proteomes" id="UP000510821"/>
    </source>
</evidence>
<reference evidence="2" key="1">
    <citation type="submission" date="2020-07" db="EMBL/GenBank/DDBJ databases">
        <title>Metabolic diversity and evolutionary history of the archaeal phylum ###Micrarchaeota### uncovered from a freshwater lake metagenome.</title>
        <authorList>
            <person name="Kadnikov V.V."/>
            <person name="Savvichev A.S."/>
            <person name="Mardanov A.V."/>
            <person name="Beletsky A.V."/>
            <person name="Chupakov A.V."/>
            <person name="Kokryatskaya N.M."/>
            <person name="Pimenov N.V."/>
            <person name="Ravin N.V."/>
        </authorList>
    </citation>
    <scope>NUCLEOTIDE SEQUENCE [LARGE SCALE GENOMIC DNA]</scope>
</reference>
<sequence>MRTPKGCVYKGKKKRRARYEAFVLPDGTVSTRKIKRVSR</sequence>
<accession>A0A7D5XLI1</accession>
<gene>
    <name evidence="1" type="ORF">Sv326_0493</name>
</gene>
<dbReference type="Proteomes" id="UP000510821">
    <property type="component" value="Chromosome"/>
</dbReference>
<protein>
    <submittedName>
        <fullName evidence="1">Uncharacterized protein</fullName>
    </submittedName>
</protein>
<evidence type="ECO:0000313" key="1">
    <source>
        <dbReference type="EMBL" id="QLJ52668.1"/>
    </source>
</evidence>
<dbReference type="EMBL" id="CP058998">
    <property type="protein sequence ID" value="QLJ52668.1"/>
    <property type="molecule type" value="Genomic_DNA"/>
</dbReference>
<name>A0A7D5XLI1_FERL1</name>